<accession>A0A699V6U5</accession>
<sequence length="42" mass="4275">TNDFTAAGPSVSTAELNFTNNTNDFSAAGPSNAAMPNLEDLS</sequence>
<evidence type="ECO:0000313" key="2">
    <source>
        <dbReference type="EMBL" id="GFD31052.1"/>
    </source>
</evidence>
<protein>
    <submittedName>
        <fullName evidence="2">Uncharacterized protein</fullName>
    </submittedName>
</protein>
<proteinExistence type="predicted"/>
<comment type="caution">
    <text evidence="2">The sequence shown here is derived from an EMBL/GenBank/DDBJ whole genome shotgun (WGS) entry which is preliminary data.</text>
</comment>
<reference evidence="2" key="1">
    <citation type="journal article" date="2019" name="Sci. Rep.">
        <title>Draft genome of Tanacetum cinerariifolium, the natural source of mosquito coil.</title>
        <authorList>
            <person name="Yamashiro T."/>
            <person name="Shiraishi A."/>
            <person name="Satake H."/>
            <person name="Nakayama K."/>
        </authorList>
    </citation>
    <scope>NUCLEOTIDE SEQUENCE</scope>
</reference>
<feature type="region of interest" description="Disordered" evidence="1">
    <location>
        <begin position="21"/>
        <end position="42"/>
    </location>
</feature>
<feature type="non-terminal residue" evidence="2">
    <location>
        <position position="1"/>
    </location>
</feature>
<dbReference type="AlphaFoldDB" id="A0A699V6U5"/>
<organism evidence="2">
    <name type="scientific">Tanacetum cinerariifolium</name>
    <name type="common">Dalmatian daisy</name>
    <name type="synonym">Chrysanthemum cinerariifolium</name>
    <dbReference type="NCBI Taxonomy" id="118510"/>
    <lineage>
        <taxon>Eukaryota</taxon>
        <taxon>Viridiplantae</taxon>
        <taxon>Streptophyta</taxon>
        <taxon>Embryophyta</taxon>
        <taxon>Tracheophyta</taxon>
        <taxon>Spermatophyta</taxon>
        <taxon>Magnoliopsida</taxon>
        <taxon>eudicotyledons</taxon>
        <taxon>Gunneridae</taxon>
        <taxon>Pentapetalae</taxon>
        <taxon>asterids</taxon>
        <taxon>campanulids</taxon>
        <taxon>Asterales</taxon>
        <taxon>Asteraceae</taxon>
        <taxon>Asteroideae</taxon>
        <taxon>Anthemideae</taxon>
        <taxon>Anthemidinae</taxon>
        <taxon>Tanacetum</taxon>
    </lineage>
</organism>
<dbReference type="EMBL" id="BKCJ011410051">
    <property type="protein sequence ID" value="GFD31052.1"/>
    <property type="molecule type" value="Genomic_DNA"/>
</dbReference>
<evidence type="ECO:0000256" key="1">
    <source>
        <dbReference type="SAM" id="MobiDB-lite"/>
    </source>
</evidence>
<gene>
    <name evidence="2" type="ORF">Tci_903021</name>
</gene>
<name>A0A699V6U5_TANCI</name>